<dbReference type="AlphaFoldDB" id="A0A0E4BRI2"/>
<proteinExistence type="predicted"/>
<dbReference type="EMBL" id="AP014685">
    <property type="protein sequence ID" value="BAR58946.1"/>
    <property type="molecule type" value="Genomic_DNA"/>
</dbReference>
<evidence type="ECO:0000259" key="1">
    <source>
        <dbReference type="Pfam" id="PF12697"/>
    </source>
</evidence>
<dbReference type="Gene3D" id="3.40.50.1820">
    <property type="entry name" value="alpha/beta hydrolase"/>
    <property type="match status" value="1"/>
</dbReference>
<dbReference type="RefSeq" id="WP_060910582.1">
    <property type="nucleotide sequence ID" value="NZ_JAFCKD010000073.1"/>
</dbReference>
<dbReference type="PANTHER" id="PTHR43433:SF4">
    <property type="entry name" value="NON-HEME CHLOROPEROXIDASE-RELATED"/>
    <property type="match status" value="1"/>
</dbReference>
<dbReference type="InterPro" id="IPR000073">
    <property type="entry name" value="AB_hydrolase_1"/>
</dbReference>
<feature type="domain" description="AB hydrolase-1" evidence="1">
    <location>
        <begin position="18"/>
        <end position="226"/>
    </location>
</feature>
<organism evidence="2 3">
    <name type="scientific">Bradyrhizobium diazoefficiens</name>
    <dbReference type="NCBI Taxonomy" id="1355477"/>
    <lineage>
        <taxon>Bacteria</taxon>
        <taxon>Pseudomonadati</taxon>
        <taxon>Pseudomonadota</taxon>
        <taxon>Alphaproteobacteria</taxon>
        <taxon>Hyphomicrobiales</taxon>
        <taxon>Nitrobacteraceae</taxon>
        <taxon>Bradyrhizobium</taxon>
    </lineage>
</organism>
<accession>A0A0E4BRI2</accession>
<dbReference type="Pfam" id="PF12697">
    <property type="entry name" value="Abhydrolase_6"/>
    <property type="match status" value="1"/>
</dbReference>
<evidence type="ECO:0000313" key="3">
    <source>
        <dbReference type="Proteomes" id="UP000063308"/>
    </source>
</evidence>
<dbReference type="PANTHER" id="PTHR43433">
    <property type="entry name" value="HYDROLASE, ALPHA/BETA FOLD FAMILY PROTEIN"/>
    <property type="match status" value="1"/>
</dbReference>
<dbReference type="InterPro" id="IPR029058">
    <property type="entry name" value="AB_hydrolase_fold"/>
</dbReference>
<evidence type="ECO:0000313" key="2">
    <source>
        <dbReference type="EMBL" id="BAR58946.1"/>
    </source>
</evidence>
<name>A0A0E4BRI2_9BRAD</name>
<dbReference type="SUPFAM" id="SSF53474">
    <property type="entry name" value="alpha/beta-Hydrolases"/>
    <property type="match status" value="1"/>
</dbReference>
<dbReference type="Proteomes" id="UP000063308">
    <property type="component" value="Chromosome"/>
</dbReference>
<dbReference type="InterPro" id="IPR050471">
    <property type="entry name" value="AB_hydrolase"/>
</dbReference>
<protein>
    <submittedName>
        <fullName evidence="2">Hydrolase</fullName>
    </submittedName>
</protein>
<dbReference type="GO" id="GO:0016787">
    <property type="term" value="F:hydrolase activity"/>
    <property type="evidence" value="ECO:0007669"/>
    <property type="project" value="UniProtKB-KW"/>
</dbReference>
<gene>
    <name evidence="2" type="ORF">NK6_5790</name>
</gene>
<dbReference type="PRINTS" id="PR00111">
    <property type="entry name" value="ABHYDROLASE"/>
</dbReference>
<reference evidence="2 3" key="1">
    <citation type="submission" date="2014-11" db="EMBL/GenBank/DDBJ databases">
        <title>Symbiosis island explosion on the genome of extra-slow-growing strains of soybean bradyrhizobia with massive insertion sequences.</title>
        <authorList>
            <person name="Iida T."/>
            <person name="Minamisawa K."/>
        </authorList>
    </citation>
    <scope>NUCLEOTIDE SEQUENCE [LARGE SCALE GENOMIC DNA]</scope>
    <source>
        <strain evidence="2 3">NK6</strain>
    </source>
</reference>
<keyword evidence="2" id="KW-0378">Hydrolase</keyword>
<sequence length="242" mass="26520">MDQTTPLLLVPGLASSARIYAPVIPALWRFGPVMVANHIRDDSMAAIARRVLGEAPRRFALAGHSMGGYIALEIMRQAPERVLRLALINTQARPDTAEATQRRRGLMERAKRGELRAAREEMFPELVHPSRRDDADIRRLVHEQGDDVGVDGYLRQQTAIIARVDSRPTLATIKCPTLVLTGDQDNTIPNAFSKEMADGIAGAKLVVLANCGHLPQPEQPAATVQALTEWLQSQVVSGARRA</sequence>